<accession>T1BGA3</accession>
<evidence type="ECO:0008006" key="2">
    <source>
        <dbReference type="Google" id="ProtNLM"/>
    </source>
</evidence>
<sequence>MRKAFMIPANGNLSDDMPYADSDVQAHEKCNLIIEHLKVYLHTGILMHMNIAAKTVMERYRKRENMLFVNNSDHTIPRTNNGMERFFRKIRRNIRKTYRQFRCRKYTVTEWREDSTVSESGEQ</sequence>
<reference evidence="1" key="2">
    <citation type="journal article" date="2014" name="ISME J.">
        <title>Microbial stratification in low pH oxic and suboxic macroscopic growths along an acid mine drainage.</title>
        <authorList>
            <person name="Mendez-Garcia C."/>
            <person name="Mesa V."/>
            <person name="Sprenger R.R."/>
            <person name="Richter M."/>
            <person name="Diez M.S."/>
            <person name="Solano J."/>
            <person name="Bargiela R."/>
            <person name="Golyshina O.V."/>
            <person name="Manteca A."/>
            <person name="Ramos J.L."/>
            <person name="Gallego J.R."/>
            <person name="Llorente I."/>
            <person name="Martins Dos Santos V.A."/>
            <person name="Jensen O.N."/>
            <person name="Pelaez A.I."/>
            <person name="Sanchez J."/>
            <person name="Ferrer M."/>
        </authorList>
    </citation>
    <scope>NUCLEOTIDE SEQUENCE</scope>
</reference>
<gene>
    <name evidence="1" type="ORF">B1B_04121</name>
</gene>
<proteinExistence type="predicted"/>
<name>T1BGA3_9ZZZZ</name>
<comment type="caution">
    <text evidence="1">The sequence shown here is derived from an EMBL/GenBank/DDBJ whole genome shotgun (WGS) entry which is preliminary data.</text>
</comment>
<evidence type="ECO:0000313" key="1">
    <source>
        <dbReference type="EMBL" id="EQD72026.1"/>
    </source>
</evidence>
<reference evidence="1" key="1">
    <citation type="submission" date="2013-08" db="EMBL/GenBank/DDBJ databases">
        <authorList>
            <person name="Mendez C."/>
            <person name="Richter M."/>
            <person name="Ferrer M."/>
            <person name="Sanchez J."/>
        </authorList>
    </citation>
    <scope>NUCLEOTIDE SEQUENCE</scope>
</reference>
<protein>
    <recommendedName>
        <fullName evidence="2">Transposase</fullName>
    </recommendedName>
</protein>
<dbReference type="AlphaFoldDB" id="T1BGA3"/>
<dbReference type="EMBL" id="AUZY01002583">
    <property type="protein sequence ID" value="EQD72026.1"/>
    <property type="molecule type" value="Genomic_DNA"/>
</dbReference>
<organism evidence="1">
    <name type="scientific">mine drainage metagenome</name>
    <dbReference type="NCBI Taxonomy" id="410659"/>
    <lineage>
        <taxon>unclassified sequences</taxon>
        <taxon>metagenomes</taxon>
        <taxon>ecological metagenomes</taxon>
    </lineage>
</organism>